<evidence type="ECO:0000313" key="3">
    <source>
        <dbReference type="Proteomes" id="UP001232973"/>
    </source>
</evidence>
<accession>A0ABT9XIB7</accession>
<organism evidence="2 3">
    <name type="scientific">Alicyclobacillus cycloheptanicus</name>
    <dbReference type="NCBI Taxonomy" id="1457"/>
    <lineage>
        <taxon>Bacteria</taxon>
        <taxon>Bacillati</taxon>
        <taxon>Bacillota</taxon>
        <taxon>Bacilli</taxon>
        <taxon>Bacillales</taxon>
        <taxon>Alicyclobacillaceae</taxon>
        <taxon>Alicyclobacillus</taxon>
    </lineage>
</organism>
<dbReference type="Gene3D" id="3.40.630.30">
    <property type="match status" value="1"/>
</dbReference>
<dbReference type="PANTHER" id="PTHR43617:SF20">
    <property type="entry name" value="N-ALPHA-ACETYLTRANSFERASE RIMI"/>
    <property type="match status" value="1"/>
</dbReference>
<dbReference type="InterPro" id="IPR000182">
    <property type="entry name" value="GNAT_dom"/>
</dbReference>
<dbReference type="InterPro" id="IPR006464">
    <property type="entry name" value="AcTrfase_RimI/Ard1"/>
</dbReference>
<protein>
    <submittedName>
        <fullName evidence="2">Ribosomal-protein-alanine N-acetyltransferase</fullName>
        <ecNumber evidence="2">2.3.1.267</ecNumber>
    </submittedName>
</protein>
<sequence length="172" mass="19277">MAMTRADVDQNEAEIKLRRMTLRDVDSVLVVERRSFTAPWSRQAFMTELLDNQFARYIVAEDDGRIVGYAGVWIIVDEGHVTNIAVDPDYRGMHLGETLLRALMAICAAHGGSRMTLEVRVTNSVAQNLYRKLGFTAAGIRKGYYTDNREDAIIMWADLPPADTLPSAQSLL</sequence>
<dbReference type="GO" id="GO:0008999">
    <property type="term" value="F:protein-N-terminal-alanine acetyltransferase activity"/>
    <property type="evidence" value="ECO:0007669"/>
    <property type="project" value="UniProtKB-EC"/>
</dbReference>
<keyword evidence="2" id="KW-0808">Transferase</keyword>
<dbReference type="NCBIfam" id="TIGR01575">
    <property type="entry name" value="rimI"/>
    <property type="match status" value="1"/>
</dbReference>
<dbReference type="PANTHER" id="PTHR43617">
    <property type="entry name" value="L-AMINO ACID N-ACETYLTRANSFERASE"/>
    <property type="match status" value="1"/>
</dbReference>
<proteinExistence type="predicted"/>
<dbReference type="CDD" id="cd04301">
    <property type="entry name" value="NAT_SF"/>
    <property type="match status" value="1"/>
</dbReference>
<dbReference type="InterPro" id="IPR050276">
    <property type="entry name" value="MshD_Acetyltransferase"/>
</dbReference>
<evidence type="ECO:0000313" key="2">
    <source>
        <dbReference type="EMBL" id="MDQ0190059.1"/>
    </source>
</evidence>
<dbReference type="EC" id="2.3.1.267" evidence="2"/>
<dbReference type="PROSITE" id="PS51186">
    <property type="entry name" value="GNAT"/>
    <property type="match status" value="1"/>
</dbReference>
<reference evidence="2 3" key="1">
    <citation type="submission" date="2023-07" db="EMBL/GenBank/DDBJ databases">
        <title>Genomic Encyclopedia of Type Strains, Phase IV (KMG-IV): sequencing the most valuable type-strain genomes for metagenomic binning, comparative biology and taxonomic classification.</title>
        <authorList>
            <person name="Goeker M."/>
        </authorList>
    </citation>
    <scope>NUCLEOTIDE SEQUENCE [LARGE SCALE GENOMIC DNA]</scope>
    <source>
        <strain evidence="2 3">DSM 4006</strain>
    </source>
</reference>
<keyword evidence="3" id="KW-1185">Reference proteome</keyword>
<dbReference type="Pfam" id="PF00583">
    <property type="entry name" value="Acetyltransf_1"/>
    <property type="match status" value="1"/>
</dbReference>
<dbReference type="InterPro" id="IPR016181">
    <property type="entry name" value="Acyl_CoA_acyltransferase"/>
</dbReference>
<feature type="domain" description="N-acetyltransferase" evidence="1">
    <location>
        <begin position="15"/>
        <end position="160"/>
    </location>
</feature>
<keyword evidence="2" id="KW-0012">Acyltransferase</keyword>
<dbReference type="EMBL" id="JAUSTP010000014">
    <property type="protein sequence ID" value="MDQ0190059.1"/>
    <property type="molecule type" value="Genomic_DNA"/>
</dbReference>
<gene>
    <name evidence="2" type="ORF">J2S03_001922</name>
</gene>
<name>A0ABT9XIB7_9BACL</name>
<comment type="caution">
    <text evidence="2">The sequence shown here is derived from an EMBL/GenBank/DDBJ whole genome shotgun (WGS) entry which is preliminary data.</text>
</comment>
<evidence type="ECO:0000259" key="1">
    <source>
        <dbReference type="PROSITE" id="PS51186"/>
    </source>
</evidence>
<dbReference type="SUPFAM" id="SSF55729">
    <property type="entry name" value="Acyl-CoA N-acyltransferases (Nat)"/>
    <property type="match status" value="1"/>
</dbReference>
<dbReference type="Proteomes" id="UP001232973">
    <property type="component" value="Unassembled WGS sequence"/>
</dbReference>